<accession>A0A1H5YA30</accession>
<organism evidence="1 2">
    <name type="scientific">Marinobacterium lutimaris</name>
    <dbReference type="NCBI Taxonomy" id="568106"/>
    <lineage>
        <taxon>Bacteria</taxon>
        <taxon>Pseudomonadati</taxon>
        <taxon>Pseudomonadota</taxon>
        <taxon>Gammaproteobacteria</taxon>
        <taxon>Oceanospirillales</taxon>
        <taxon>Oceanospirillaceae</taxon>
        <taxon>Marinobacterium</taxon>
    </lineage>
</organism>
<evidence type="ECO:0000313" key="1">
    <source>
        <dbReference type="EMBL" id="SEG20891.1"/>
    </source>
</evidence>
<name>A0A1H5YA30_9GAMM</name>
<sequence length="93" mass="10792">MSHSQTMQAEMRPDLYAGENADQMRPQWRTYCEGDMDGDFLDILTLDAKRFPPGTKVLVLEPCCPECGQVVECCRTDDECDFDWDEWVLDQYS</sequence>
<protein>
    <submittedName>
        <fullName evidence="1">Uncharacterized protein</fullName>
    </submittedName>
</protein>
<evidence type="ECO:0000313" key="2">
    <source>
        <dbReference type="Proteomes" id="UP000236745"/>
    </source>
</evidence>
<dbReference type="AlphaFoldDB" id="A0A1H5YA30"/>
<reference evidence="1 2" key="1">
    <citation type="submission" date="2016-10" db="EMBL/GenBank/DDBJ databases">
        <authorList>
            <person name="de Groot N.N."/>
        </authorList>
    </citation>
    <scope>NUCLEOTIDE SEQUENCE [LARGE SCALE GENOMIC DNA]</scope>
    <source>
        <strain evidence="1 2">DSM 22012</strain>
    </source>
</reference>
<dbReference type="RefSeq" id="WP_104002561.1">
    <property type="nucleotide sequence ID" value="NZ_FNVQ01000001.1"/>
</dbReference>
<gene>
    <name evidence="1" type="ORF">SAMN05444390_1011680</name>
</gene>
<dbReference type="EMBL" id="FNVQ01000001">
    <property type="protein sequence ID" value="SEG20891.1"/>
    <property type="molecule type" value="Genomic_DNA"/>
</dbReference>
<proteinExistence type="predicted"/>
<keyword evidence="2" id="KW-1185">Reference proteome</keyword>
<dbReference type="OrthoDB" id="7873937at2"/>
<dbReference type="Proteomes" id="UP000236745">
    <property type="component" value="Unassembled WGS sequence"/>
</dbReference>